<dbReference type="EMBL" id="OY660864">
    <property type="protein sequence ID" value="CAJ1048534.1"/>
    <property type="molecule type" value="Genomic_DNA"/>
</dbReference>
<sequence length="132" mass="15445">MQRVWQEYWDINDTGRHFYRIQSQVGGGRVFGRSRKEEVAITRLRLGHTGLNSTLKIIGKHPTGNCRSCNLQETVEHVLMECREYESERGVLKAGLKKENIGFTLRSVLQRTEESNKHVQRYLRRTGLVERM</sequence>
<protein>
    <recommendedName>
        <fullName evidence="3">Reverse transcriptase</fullName>
    </recommendedName>
</protein>
<dbReference type="AlphaFoldDB" id="A0AAV1EIH7"/>
<reference evidence="1" key="1">
    <citation type="submission" date="2023-08" db="EMBL/GenBank/DDBJ databases">
        <authorList>
            <person name="Alioto T."/>
            <person name="Alioto T."/>
            <person name="Gomez Garrido J."/>
        </authorList>
    </citation>
    <scope>NUCLEOTIDE SEQUENCE</scope>
</reference>
<keyword evidence="2" id="KW-1185">Reference proteome</keyword>
<name>A0AAV1EIH7_XYRNO</name>
<accession>A0AAV1EIH7</accession>
<organism evidence="1 2">
    <name type="scientific">Xyrichtys novacula</name>
    <name type="common">Pearly razorfish</name>
    <name type="synonym">Hemipteronotus novacula</name>
    <dbReference type="NCBI Taxonomy" id="13765"/>
    <lineage>
        <taxon>Eukaryota</taxon>
        <taxon>Metazoa</taxon>
        <taxon>Chordata</taxon>
        <taxon>Craniata</taxon>
        <taxon>Vertebrata</taxon>
        <taxon>Euteleostomi</taxon>
        <taxon>Actinopterygii</taxon>
        <taxon>Neopterygii</taxon>
        <taxon>Teleostei</taxon>
        <taxon>Neoteleostei</taxon>
        <taxon>Acanthomorphata</taxon>
        <taxon>Eupercaria</taxon>
        <taxon>Labriformes</taxon>
        <taxon>Labridae</taxon>
        <taxon>Xyrichtys</taxon>
    </lineage>
</organism>
<evidence type="ECO:0008006" key="3">
    <source>
        <dbReference type="Google" id="ProtNLM"/>
    </source>
</evidence>
<evidence type="ECO:0000313" key="1">
    <source>
        <dbReference type="EMBL" id="CAJ1048534.1"/>
    </source>
</evidence>
<proteinExistence type="predicted"/>
<evidence type="ECO:0000313" key="2">
    <source>
        <dbReference type="Proteomes" id="UP001178508"/>
    </source>
</evidence>
<gene>
    <name evidence="1" type="ORF">XNOV1_A024200</name>
</gene>
<dbReference type="Proteomes" id="UP001178508">
    <property type="component" value="Chromosome 1"/>
</dbReference>